<evidence type="ECO:0000313" key="2">
    <source>
        <dbReference type="Proteomes" id="UP000041770"/>
    </source>
</evidence>
<dbReference type="Proteomes" id="UP000041770">
    <property type="component" value="Unassembled WGS sequence"/>
</dbReference>
<sequence>MQAAYDDGQYVRTGCLLDRTQNRAMNHGTE</sequence>
<evidence type="ECO:0000313" key="1">
    <source>
        <dbReference type="EMBL" id="CSD38768.1"/>
    </source>
</evidence>
<protein>
    <submittedName>
        <fullName evidence="1">Uncharacterized protein</fullName>
    </submittedName>
</protein>
<gene>
    <name evidence="1" type="ORF">ERS013200_04046</name>
</gene>
<dbReference type="AlphaFoldDB" id="A0A656B1N5"/>
<accession>A0A656B1N5</accession>
<organism evidence="1 2">
    <name type="scientific">Vibrio cholerae</name>
    <dbReference type="NCBI Taxonomy" id="666"/>
    <lineage>
        <taxon>Bacteria</taxon>
        <taxon>Pseudomonadati</taxon>
        <taxon>Pseudomonadota</taxon>
        <taxon>Gammaproteobacteria</taxon>
        <taxon>Vibrionales</taxon>
        <taxon>Vibrionaceae</taxon>
        <taxon>Vibrio</taxon>
    </lineage>
</organism>
<dbReference type="EMBL" id="CWQY01000062">
    <property type="protein sequence ID" value="CSD38768.1"/>
    <property type="molecule type" value="Genomic_DNA"/>
</dbReference>
<proteinExistence type="predicted"/>
<reference evidence="1 2" key="1">
    <citation type="submission" date="2015-07" db="EMBL/GenBank/DDBJ databases">
        <authorList>
            <consortium name="Pathogen Informatics"/>
        </authorList>
    </citation>
    <scope>NUCLEOTIDE SEQUENCE [LARGE SCALE GENOMIC DNA]</scope>
    <source>
        <strain evidence="1 2">A316</strain>
    </source>
</reference>
<name>A0A656B1N5_VIBCL</name>